<dbReference type="InterPro" id="IPR006671">
    <property type="entry name" value="Cyclin_N"/>
</dbReference>
<comment type="subunit">
    <text evidence="17">Cyclin-T1 is the predominant cyclin that associates with CDK9 to form a heterodimer called P-TEFb. P-TEFb forms a complex with AFF4/AF5Q31. Component of a complex which is at least composed of HTATSF1/Tat-SF1, P-TEFb complex, RNA pol II, SUPT5H, and NCL/nucleolin. Component of the 7SK snRNP complex at least composed of P-TEFb (composed of CDK9 and CCNT1/cyclin-T1), HEXIM1, HEXIM2, BCDIN3, SART3 proteins and 7SK and U6 snRNAs. Interacts (via central region) with ZMYND8 (via N-terminus); the interaction is direct and the association appears to occur between homodimeric ZMYND8 and the activated form of the P-TEFb complex. Interacts with BRD4, targets chromatin binding. Interacts with JMJD6. Interacts with MDFIC. Interacts with HSF1. Interacts with HTATSF1. Interacts with TBX21.</text>
</comment>
<evidence type="ECO:0000256" key="6">
    <source>
        <dbReference type="ARBA" id="ARBA00022618"/>
    </source>
</evidence>
<dbReference type="InterPro" id="IPR013763">
    <property type="entry name" value="Cyclin-like_dom"/>
</dbReference>
<dbReference type="OrthoDB" id="25002at2759"/>
<name>A0A7K9TBH7_9PICI</name>
<dbReference type="GO" id="GO:0006357">
    <property type="term" value="P:regulation of transcription by RNA polymerase II"/>
    <property type="evidence" value="ECO:0007669"/>
    <property type="project" value="InterPro"/>
</dbReference>
<dbReference type="InterPro" id="IPR047320">
    <property type="entry name" value="CYCLIN_CCNT1_rpt2"/>
</dbReference>
<evidence type="ECO:0000256" key="16">
    <source>
        <dbReference type="ARBA" id="ARBA00045498"/>
    </source>
</evidence>
<feature type="domain" description="Cyclin-like" evidence="20">
    <location>
        <begin position="34"/>
        <end position="133"/>
    </location>
</feature>
<keyword evidence="5" id="KW-0597">Phosphoprotein</keyword>
<evidence type="ECO:0000313" key="21">
    <source>
        <dbReference type="EMBL" id="NXI45827.1"/>
    </source>
</evidence>
<evidence type="ECO:0000256" key="17">
    <source>
        <dbReference type="ARBA" id="ARBA00046481"/>
    </source>
</evidence>
<feature type="compositionally biased region" description="Low complexity" evidence="19">
    <location>
        <begin position="336"/>
        <end position="351"/>
    </location>
</feature>
<organism evidence="21 22">
    <name type="scientific">Galbula dea</name>
    <dbReference type="NCBI Taxonomy" id="1109041"/>
    <lineage>
        <taxon>Eukaryota</taxon>
        <taxon>Metazoa</taxon>
        <taxon>Chordata</taxon>
        <taxon>Craniata</taxon>
        <taxon>Vertebrata</taxon>
        <taxon>Euteleostomi</taxon>
        <taxon>Archelosauria</taxon>
        <taxon>Archosauria</taxon>
        <taxon>Dinosauria</taxon>
        <taxon>Saurischia</taxon>
        <taxon>Theropoda</taxon>
        <taxon>Coelurosauria</taxon>
        <taxon>Aves</taxon>
        <taxon>Neognathae</taxon>
        <taxon>Neoaves</taxon>
        <taxon>Telluraves</taxon>
        <taxon>Coraciimorphae</taxon>
        <taxon>Piciformes</taxon>
        <taxon>Galbulidae</taxon>
        <taxon>Galbula</taxon>
    </lineage>
</organism>
<dbReference type="SMART" id="SM00385">
    <property type="entry name" value="CYCLIN"/>
    <property type="match status" value="1"/>
</dbReference>
<keyword evidence="10" id="KW-0805">Transcription regulation</keyword>
<feature type="region of interest" description="Disordered" evidence="19">
    <location>
        <begin position="669"/>
        <end position="726"/>
    </location>
</feature>
<feature type="compositionally biased region" description="Basic and acidic residues" evidence="19">
    <location>
        <begin position="442"/>
        <end position="456"/>
    </location>
</feature>
<dbReference type="InterPro" id="IPR043198">
    <property type="entry name" value="Cyclin/Ssn8"/>
</dbReference>
<feature type="region of interest" description="Disordered" evidence="19">
    <location>
        <begin position="417"/>
        <end position="655"/>
    </location>
</feature>
<evidence type="ECO:0000256" key="18">
    <source>
        <dbReference type="RuleBase" id="RU000383"/>
    </source>
</evidence>
<evidence type="ECO:0000256" key="2">
    <source>
        <dbReference type="ARBA" id="ARBA00008638"/>
    </source>
</evidence>
<dbReference type="SUPFAM" id="SSF47954">
    <property type="entry name" value="Cyclin-like"/>
    <property type="match status" value="2"/>
</dbReference>
<evidence type="ECO:0000256" key="15">
    <source>
        <dbReference type="ARBA" id="ARBA00023306"/>
    </source>
</evidence>
<keyword evidence="15" id="KW-0131">Cell cycle</keyword>
<dbReference type="GO" id="GO:0005634">
    <property type="term" value="C:nucleus"/>
    <property type="evidence" value="ECO:0007669"/>
    <property type="project" value="UniProtKB-SubCell"/>
</dbReference>
<evidence type="ECO:0000256" key="19">
    <source>
        <dbReference type="SAM" id="MobiDB-lite"/>
    </source>
</evidence>
<dbReference type="GO" id="GO:0051301">
    <property type="term" value="P:cell division"/>
    <property type="evidence" value="ECO:0007669"/>
    <property type="project" value="UniProtKB-KW"/>
</dbReference>
<evidence type="ECO:0000256" key="10">
    <source>
        <dbReference type="ARBA" id="ARBA00023015"/>
    </source>
</evidence>
<keyword evidence="7" id="KW-0013">ADP-ribosylation</keyword>
<evidence type="ECO:0000256" key="8">
    <source>
        <dbReference type="ARBA" id="ARBA00022843"/>
    </source>
</evidence>
<dbReference type="CDD" id="cd20597">
    <property type="entry name" value="CYCLIN_CCNT1_rpt2"/>
    <property type="match status" value="1"/>
</dbReference>
<keyword evidence="6" id="KW-0132">Cell division</keyword>
<keyword evidence="9" id="KW-0007">Acetylation</keyword>
<comment type="caution">
    <text evidence="21">The sequence shown here is derived from an EMBL/GenBank/DDBJ whole genome shotgun (WGS) entry which is preliminary data.</text>
</comment>
<dbReference type="Pfam" id="PF21797">
    <property type="entry name" value="CycT2-like_C"/>
    <property type="match status" value="1"/>
</dbReference>
<evidence type="ECO:0000256" key="1">
    <source>
        <dbReference type="ARBA" id="ARBA00004123"/>
    </source>
</evidence>
<dbReference type="FunFam" id="1.10.472.10:FF:000004">
    <property type="entry name" value="Cyclin T2"/>
    <property type="match status" value="1"/>
</dbReference>
<dbReference type="FunFam" id="1.10.472.10:FF:000009">
    <property type="entry name" value="cyclin-T2 isoform X1"/>
    <property type="match status" value="1"/>
</dbReference>
<dbReference type="Gene3D" id="1.10.472.10">
    <property type="entry name" value="Cyclin-like"/>
    <property type="match status" value="2"/>
</dbReference>
<evidence type="ECO:0000256" key="7">
    <source>
        <dbReference type="ARBA" id="ARBA00022765"/>
    </source>
</evidence>
<keyword evidence="12 18" id="KW-0195">Cyclin</keyword>
<dbReference type="AlphaFoldDB" id="A0A7K9TBH7"/>
<evidence type="ECO:0000313" key="22">
    <source>
        <dbReference type="Proteomes" id="UP000566440"/>
    </source>
</evidence>
<sequence length="726" mass="79852">RRWYFTREQLDRSPSRRAGLDADKELSYRQQAANLLQDMGQRLNVSQLTINTAIVYMHRFYMVQSFTQFHRNSVVPAALFLAAKVEEQPRKLEHVIKVANACLHHQETPLDTKSEAYLQQAQDLVILESIILQTLGFEITIDHPHTHVVKCTQLVRASKDLAQTSYFMATNSLHLTTFSLQYAPPVVACVCIHLACKWSNWEIPVSTDGKHWWEYVDGTVTLELLDELTHEFLQILEKTPSRLKRIRNWRASQAARKSKADDHGEDENLSEQTILNMISRNNSSDMNIAGLMSMSTSSTAGAGPSLPTSVDSPSDQSSTDLSQPDHWHPPAKLELSQSHRTTESSSSASEHPLQQDGAGYQKPSGKNPPSAKVSLKEYRAKHAEELAAQKRQLENMEANVRSQYAYAAQNLLVQQQREREVQQDTNPSPIILKLPIGGGTENPERPPALEKSDKASALKLRIPVAGGGGGGERPLLPSKQQEEIKMRIKVPLAADRHGASEESGAKNREHKEKHKAHSSNHHHHHHNHHSHKHLHTQLGAGPSSMANKRPGDSKHSGQPSAIPHKSYGPLLSSRKRPLPEELTAMAVSHEHPPKVGKASKGPGMPFPYPHLPGHSSEPGSLSLAQVNKARGSHSKADKGPAGANGHNASQASDYQDTVNMLHSLLSAQGMQPTQPPAFEFHSYGGAVGELGNPRPPGASRAAANTDKPRPPPLPSEPPPPLPPLPK</sequence>
<comment type="similarity">
    <text evidence="2">Belongs to the cyclin family. Cyclin C subfamily.</text>
</comment>
<feature type="compositionally biased region" description="Basic residues" evidence="19">
    <location>
        <begin position="511"/>
        <end position="535"/>
    </location>
</feature>
<evidence type="ECO:0000256" key="14">
    <source>
        <dbReference type="ARBA" id="ARBA00023242"/>
    </source>
</evidence>
<evidence type="ECO:0000256" key="12">
    <source>
        <dbReference type="ARBA" id="ARBA00023127"/>
    </source>
</evidence>
<comment type="function">
    <text evidence="16">Regulatory subunit of the cyclin-dependent kinase pair (CDK9/cyclin-T1) complex, also called positive transcription elongation factor B (P-TEFb), which facilitates the transition from abortive to productive elongation by phosphorylating the CTD (C-terminal domain) of the large subunit of RNA polymerase II (RNA Pol II). Required to activate the protein kinase activity of CDK9: acts by mediating formation of liquid-liquid phase separation (LLPS) that enhances binding of P-TEFb to the CTD of RNA Pol II.</text>
</comment>
<feature type="compositionally biased region" description="Pro residues" evidence="19">
    <location>
        <begin position="710"/>
        <end position="726"/>
    </location>
</feature>
<comment type="subcellular location">
    <subcellularLocation>
        <location evidence="1">Nucleus</location>
    </subcellularLocation>
</comment>
<accession>A0A7K9TBH7</accession>
<keyword evidence="8" id="KW-0832">Ubl conjugation</keyword>
<feature type="non-terminal residue" evidence="21">
    <location>
        <position position="1"/>
    </location>
</feature>
<evidence type="ECO:0000256" key="3">
    <source>
        <dbReference type="ARBA" id="ARBA00020096"/>
    </source>
</evidence>
<evidence type="ECO:0000256" key="11">
    <source>
        <dbReference type="ARBA" id="ARBA00023054"/>
    </source>
</evidence>
<evidence type="ECO:0000256" key="4">
    <source>
        <dbReference type="ARBA" id="ARBA00022499"/>
    </source>
</evidence>
<keyword evidence="11" id="KW-0175">Coiled coil</keyword>
<feature type="region of interest" description="Disordered" evidence="19">
    <location>
        <begin position="295"/>
        <end position="374"/>
    </location>
</feature>
<reference evidence="21 22" key="1">
    <citation type="submission" date="2019-09" db="EMBL/GenBank/DDBJ databases">
        <title>Bird 10,000 Genomes (B10K) Project - Family phase.</title>
        <authorList>
            <person name="Zhang G."/>
        </authorList>
    </citation>
    <scope>NUCLEOTIDE SEQUENCE [LARGE SCALE GENOMIC DNA]</scope>
    <source>
        <strain evidence="21">B10K-DU-001-62</strain>
        <tissue evidence="21">Muscle</tissue>
    </source>
</reference>
<dbReference type="PANTHER" id="PTHR10026">
    <property type="entry name" value="CYCLIN"/>
    <property type="match status" value="1"/>
</dbReference>
<feature type="non-terminal residue" evidence="21">
    <location>
        <position position="726"/>
    </location>
</feature>
<evidence type="ECO:0000256" key="13">
    <source>
        <dbReference type="ARBA" id="ARBA00023163"/>
    </source>
</evidence>
<dbReference type="InterPro" id="IPR036915">
    <property type="entry name" value="Cyclin-like_sf"/>
</dbReference>
<feature type="compositionally biased region" description="Polar residues" evidence="19">
    <location>
        <begin position="646"/>
        <end position="655"/>
    </location>
</feature>
<proteinExistence type="inferred from homology"/>
<dbReference type="GO" id="GO:0016538">
    <property type="term" value="F:cyclin-dependent protein serine/threonine kinase regulator activity"/>
    <property type="evidence" value="ECO:0007669"/>
    <property type="project" value="InterPro"/>
</dbReference>
<dbReference type="Proteomes" id="UP000566440">
    <property type="component" value="Unassembled WGS sequence"/>
</dbReference>
<feature type="compositionally biased region" description="Basic and acidic residues" evidence="19">
    <location>
        <begin position="494"/>
        <end position="510"/>
    </location>
</feature>
<gene>
    <name evidence="21" type="primary">Ccnt1</name>
    <name evidence="21" type="ORF">GALDEA_R02218</name>
</gene>
<keyword evidence="13" id="KW-0804">Transcription</keyword>
<feature type="compositionally biased region" description="Polar residues" evidence="19">
    <location>
        <begin position="295"/>
        <end position="322"/>
    </location>
</feature>
<protein>
    <recommendedName>
        <fullName evidence="3">Cyclin-T1</fullName>
    </recommendedName>
</protein>
<dbReference type="EMBL" id="VWZX01009130">
    <property type="protein sequence ID" value="NXI45827.1"/>
    <property type="molecule type" value="Genomic_DNA"/>
</dbReference>
<keyword evidence="14" id="KW-0539">Nucleus</keyword>
<dbReference type="Pfam" id="PF00134">
    <property type="entry name" value="Cyclin_N"/>
    <property type="match status" value="1"/>
</dbReference>
<evidence type="ECO:0000259" key="20">
    <source>
        <dbReference type="SMART" id="SM00385"/>
    </source>
</evidence>
<keyword evidence="4" id="KW-1017">Isopeptide bond</keyword>
<evidence type="ECO:0000256" key="9">
    <source>
        <dbReference type="ARBA" id="ARBA00022990"/>
    </source>
</evidence>
<evidence type="ECO:0000256" key="5">
    <source>
        <dbReference type="ARBA" id="ARBA00022553"/>
    </source>
</evidence>
<keyword evidence="22" id="KW-1185">Reference proteome</keyword>